<evidence type="ECO:0000313" key="2">
    <source>
        <dbReference type="EMBL" id="WOB42298.1"/>
    </source>
</evidence>
<feature type="compositionally biased region" description="Low complexity" evidence="1">
    <location>
        <begin position="59"/>
        <end position="70"/>
    </location>
</feature>
<dbReference type="EMBL" id="CP053540">
    <property type="protein sequence ID" value="WOB42298.1"/>
    <property type="molecule type" value="Genomic_DNA"/>
</dbReference>
<name>A0AA97BNX5_9CYAN</name>
<feature type="region of interest" description="Disordered" evidence="1">
    <location>
        <begin position="41"/>
        <end position="113"/>
    </location>
</feature>
<dbReference type="AlphaFoldDB" id="A0AA97BNX5"/>
<gene>
    <name evidence="2" type="ORF">HNI00_03305</name>
</gene>
<dbReference type="RefSeq" id="WP_316790666.1">
    <property type="nucleotide sequence ID" value="NZ_CP053540.1"/>
</dbReference>
<accession>A0AA97BNX5</accession>
<organism evidence="2">
    <name type="scientific">Thermoleptolyngbya oregonensis NK1-22</name>
    <dbReference type="NCBI Taxonomy" id="2547457"/>
    <lineage>
        <taxon>Bacteria</taxon>
        <taxon>Bacillati</taxon>
        <taxon>Cyanobacteriota</taxon>
        <taxon>Cyanophyceae</taxon>
        <taxon>Oculatellales</taxon>
        <taxon>Oculatellaceae</taxon>
        <taxon>Thermoleptolyngbya</taxon>
    </lineage>
</organism>
<dbReference type="KEGG" id="tog:HNI00_03305"/>
<evidence type="ECO:0000256" key="1">
    <source>
        <dbReference type="SAM" id="MobiDB-lite"/>
    </source>
</evidence>
<proteinExistence type="predicted"/>
<reference evidence="2" key="1">
    <citation type="submission" date="2020-05" db="EMBL/GenBank/DDBJ databases">
        <authorList>
            <person name="Zhu T."/>
            <person name="Keshari N."/>
            <person name="Lu X."/>
        </authorList>
    </citation>
    <scope>NUCLEOTIDE SEQUENCE</scope>
    <source>
        <strain evidence="2">NK1-22</strain>
    </source>
</reference>
<protein>
    <submittedName>
        <fullName evidence="2">Uncharacterized protein</fullName>
    </submittedName>
</protein>
<sequence length="582" mass="60179">MEIHTMGLFEKIKKVAPTVGTAAAAGAAAAGGVYAGQAFAKDQTSENEAPDQKSSQTPSSKNVDGSVSSSTNSVNPEVHPSSTGSTPLSVDQSAFQTQIHDSPESIYNPETGTTTYHYANGNVLTEYADGSRAFYDASTGETTGYDASTSMTIIQENDGDIRFNNSDSSRVTFETDGDVIAETPNGATVSSTYDPVTGNTIVQNYDGLGNTGVFNSDGEMISTTYIGESPADAAFVGTSATADATTGSNTSSTEDGLFASIKEINDNIPDEMKAAGLGIPDQPVQEFRTYQEGSLEDGRVRYGYEGRVGWEASHSTHHTGRDEVAPGIGLNSNATYDAESLIGASSRGEAGAEWNSEEANLYVQGRTMVGAEANVDAAYKGTLDVDGINHQPGAEVQGHANAFAGAEAEGSGDLNVSSDGARGSLGGEAFAGAKAELGGSGAASIDGNEFARGEGGVDARAGIGVDANIDMGYQDGQIQYGIDMGAAIGVGAGYQYSGSVDAPGIVTHPDAVWESAVEEVSSYVPEIPRYSTDPSTYMAQAEQYVVQHVQEYVPIPEEVSQVAEVVSDPGSVIEDIGSSFGF</sequence>
<feature type="compositionally biased region" description="Polar residues" evidence="1">
    <location>
        <begin position="71"/>
        <end position="100"/>
    </location>
</feature>